<dbReference type="Proteomes" id="UP000828941">
    <property type="component" value="Chromosome 3"/>
</dbReference>
<keyword evidence="2" id="KW-1185">Reference proteome</keyword>
<accession>A0ACB9PQJ2</accession>
<sequence length="297" mass="32582">MLKLVCFLFPLFLLFINSCASNSTSCHIDRCGSGPEIRYPFWLSHGSTPDQYCGYPEFGLHCSSDNGYPIFAPPPGLYYFVKEIDYVNRSIHLIDYDTANQTCPRALHHFPMGSLPLSHSPLNLNLSFHYNCSSYPSGMSSIRCLSSGVNESFVFLTGNETNGFQWEQNCRDNVVVAVLKDQITSNGLMNQFAGAMNEGFVLDWQTANDCRECEDSGGSCGYNTTRKEIMCYCKDGSVQSNDCKGGGGSGFHLAKLHIGLIAASGIGVLLICIALCYFRLRSSAAGQDSSSSYILID</sequence>
<proteinExistence type="predicted"/>
<gene>
    <name evidence="1" type="ORF">L6164_005340</name>
</gene>
<dbReference type="EMBL" id="CM039428">
    <property type="protein sequence ID" value="KAI4350938.1"/>
    <property type="molecule type" value="Genomic_DNA"/>
</dbReference>
<comment type="caution">
    <text evidence="1">The sequence shown here is derived from an EMBL/GenBank/DDBJ whole genome shotgun (WGS) entry which is preliminary data.</text>
</comment>
<evidence type="ECO:0000313" key="2">
    <source>
        <dbReference type="Proteomes" id="UP000828941"/>
    </source>
</evidence>
<reference evidence="1 2" key="1">
    <citation type="journal article" date="2022" name="DNA Res.">
        <title>Chromosomal-level genome assembly of the orchid tree Bauhinia variegata (Leguminosae; Cercidoideae) supports the allotetraploid origin hypothesis of Bauhinia.</title>
        <authorList>
            <person name="Zhong Y."/>
            <person name="Chen Y."/>
            <person name="Zheng D."/>
            <person name="Pang J."/>
            <person name="Liu Y."/>
            <person name="Luo S."/>
            <person name="Meng S."/>
            <person name="Qian L."/>
            <person name="Wei D."/>
            <person name="Dai S."/>
            <person name="Zhou R."/>
        </authorList>
    </citation>
    <scope>NUCLEOTIDE SEQUENCE [LARGE SCALE GENOMIC DNA]</scope>
    <source>
        <strain evidence="1">BV-YZ2020</strain>
    </source>
</reference>
<protein>
    <submittedName>
        <fullName evidence="1">Uncharacterized protein</fullName>
    </submittedName>
</protein>
<evidence type="ECO:0000313" key="1">
    <source>
        <dbReference type="EMBL" id="KAI4350938.1"/>
    </source>
</evidence>
<organism evidence="1 2">
    <name type="scientific">Bauhinia variegata</name>
    <name type="common">Purple orchid tree</name>
    <name type="synonym">Phanera variegata</name>
    <dbReference type="NCBI Taxonomy" id="167791"/>
    <lineage>
        <taxon>Eukaryota</taxon>
        <taxon>Viridiplantae</taxon>
        <taxon>Streptophyta</taxon>
        <taxon>Embryophyta</taxon>
        <taxon>Tracheophyta</taxon>
        <taxon>Spermatophyta</taxon>
        <taxon>Magnoliopsida</taxon>
        <taxon>eudicotyledons</taxon>
        <taxon>Gunneridae</taxon>
        <taxon>Pentapetalae</taxon>
        <taxon>rosids</taxon>
        <taxon>fabids</taxon>
        <taxon>Fabales</taxon>
        <taxon>Fabaceae</taxon>
        <taxon>Cercidoideae</taxon>
        <taxon>Cercideae</taxon>
        <taxon>Bauhiniinae</taxon>
        <taxon>Bauhinia</taxon>
    </lineage>
</organism>
<name>A0ACB9PQJ2_BAUVA</name>